<feature type="region of interest" description="Disordered" evidence="3">
    <location>
        <begin position="137"/>
        <end position="163"/>
    </location>
</feature>
<dbReference type="PANTHER" id="PTHR46115">
    <property type="entry name" value="THIOREDOXIN-LIKE PROTEIN 1"/>
    <property type="match status" value="1"/>
</dbReference>
<name>A0AAN7GQB7_9PEZI</name>
<gene>
    <name evidence="5" type="ORF">QBC38DRAFT_485400</name>
</gene>
<keyword evidence="2" id="KW-1015">Disulfide bond</keyword>
<evidence type="ECO:0000256" key="3">
    <source>
        <dbReference type="SAM" id="MobiDB-lite"/>
    </source>
</evidence>
<dbReference type="PROSITE" id="PS51352">
    <property type="entry name" value="THIOREDOXIN_2"/>
    <property type="match status" value="1"/>
</dbReference>
<sequence length="163" mass="17267">MADPISITTLEELADIALQTKYVILDFTAEWCPPCKAIAPLFKKLSNSYSVPGQLAFIKIDVDAGQELAKAYHVTSMPTFIILVDGEPTGVDVGGGKKLGGGTVYGGEGGNKVVMIRGADPRNLTVVASELGEIAKKAATEGEKKPAEEKKEGEEKNEEEVTA</sequence>
<dbReference type="AlphaFoldDB" id="A0AAN7GQB7"/>
<dbReference type="Proteomes" id="UP001301958">
    <property type="component" value="Unassembled WGS sequence"/>
</dbReference>
<dbReference type="SUPFAM" id="SSF52833">
    <property type="entry name" value="Thioredoxin-like"/>
    <property type="match status" value="1"/>
</dbReference>
<comment type="similarity">
    <text evidence="1">Belongs to the thioredoxin family.</text>
</comment>
<dbReference type="InterPro" id="IPR036249">
    <property type="entry name" value="Thioredoxin-like_sf"/>
</dbReference>
<comment type="caution">
    <text evidence="5">The sequence shown here is derived from an EMBL/GenBank/DDBJ whole genome shotgun (WGS) entry which is preliminary data.</text>
</comment>
<accession>A0AAN7GQB7</accession>
<evidence type="ECO:0000313" key="5">
    <source>
        <dbReference type="EMBL" id="KAK4224491.1"/>
    </source>
</evidence>
<dbReference type="Gene3D" id="3.40.30.10">
    <property type="entry name" value="Glutaredoxin"/>
    <property type="match status" value="1"/>
</dbReference>
<reference evidence="5" key="2">
    <citation type="submission" date="2023-05" db="EMBL/GenBank/DDBJ databases">
        <authorList>
            <consortium name="Lawrence Berkeley National Laboratory"/>
            <person name="Steindorff A."/>
            <person name="Hensen N."/>
            <person name="Bonometti L."/>
            <person name="Westerberg I."/>
            <person name="Brannstrom I.O."/>
            <person name="Guillou S."/>
            <person name="Cros-Aarteil S."/>
            <person name="Calhoun S."/>
            <person name="Haridas S."/>
            <person name="Kuo A."/>
            <person name="Mondo S."/>
            <person name="Pangilinan J."/>
            <person name="Riley R."/>
            <person name="Labutti K."/>
            <person name="Andreopoulos B."/>
            <person name="Lipzen A."/>
            <person name="Chen C."/>
            <person name="Yanf M."/>
            <person name="Daum C."/>
            <person name="Ng V."/>
            <person name="Clum A."/>
            <person name="Ohm R."/>
            <person name="Martin F."/>
            <person name="Silar P."/>
            <person name="Natvig D."/>
            <person name="Lalanne C."/>
            <person name="Gautier V."/>
            <person name="Ament-Velasquez S.L."/>
            <person name="Kruys A."/>
            <person name="Hutchinson M.I."/>
            <person name="Powell A.J."/>
            <person name="Barry K."/>
            <person name="Miller A.N."/>
            <person name="Grigoriev I.V."/>
            <person name="Debuchy R."/>
            <person name="Gladieux P."/>
            <person name="Thoren M.H."/>
            <person name="Johannesson H."/>
        </authorList>
    </citation>
    <scope>NUCLEOTIDE SEQUENCE</scope>
    <source>
        <strain evidence="5">CBS 990.96</strain>
    </source>
</reference>
<organism evidence="5 6">
    <name type="scientific">Podospora fimiseda</name>
    <dbReference type="NCBI Taxonomy" id="252190"/>
    <lineage>
        <taxon>Eukaryota</taxon>
        <taxon>Fungi</taxon>
        <taxon>Dikarya</taxon>
        <taxon>Ascomycota</taxon>
        <taxon>Pezizomycotina</taxon>
        <taxon>Sordariomycetes</taxon>
        <taxon>Sordariomycetidae</taxon>
        <taxon>Sordariales</taxon>
        <taxon>Podosporaceae</taxon>
        <taxon>Podospora</taxon>
    </lineage>
</organism>
<keyword evidence="6" id="KW-1185">Reference proteome</keyword>
<dbReference type="PROSITE" id="PS00194">
    <property type="entry name" value="THIOREDOXIN_1"/>
    <property type="match status" value="1"/>
</dbReference>
<dbReference type="Pfam" id="PF00085">
    <property type="entry name" value="Thioredoxin"/>
    <property type="match status" value="1"/>
</dbReference>
<evidence type="ECO:0000256" key="2">
    <source>
        <dbReference type="ARBA" id="ARBA00023157"/>
    </source>
</evidence>
<reference evidence="5" key="1">
    <citation type="journal article" date="2023" name="Mol. Phylogenet. Evol.">
        <title>Genome-scale phylogeny and comparative genomics of the fungal order Sordariales.</title>
        <authorList>
            <person name="Hensen N."/>
            <person name="Bonometti L."/>
            <person name="Westerberg I."/>
            <person name="Brannstrom I.O."/>
            <person name="Guillou S."/>
            <person name="Cros-Aarteil S."/>
            <person name="Calhoun S."/>
            <person name="Haridas S."/>
            <person name="Kuo A."/>
            <person name="Mondo S."/>
            <person name="Pangilinan J."/>
            <person name="Riley R."/>
            <person name="LaButti K."/>
            <person name="Andreopoulos B."/>
            <person name="Lipzen A."/>
            <person name="Chen C."/>
            <person name="Yan M."/>
            <person name="Daum C."/>
            <person name="Ng V."/>
            <person name="Clum A."/>
            <person name="Steindorff A."/>
            <person name="Ohm R.A."/>
            <person name="Martin F."/>
            <person name="Silar P."/>
            <person name="Natvig D.O."/>
            <person name="Lalanne C."/>
            <person name="Gautier V."/>
            <person name="Ament-Velasquez S.L."/>
            <person name="Kruys A."/>
            <person name="Hutchinson M.I."/>
            <person name="Powell A.J."/>
            <person name="Barry K."/>
            <person name="Miller A.N."/>
            <person name="Grigoriev I.V."/>
            <person name="Debuchy R."/>
            <person name="Gladieux P."/>
            <person name="Hiltunen Thoren M."/>
            <person name="Johannesson H."/>
        </authorList>
    </citation>
    <scope>NUCLEOTIDE SEQUENCE</scope>
    <source>
        <strain evidence="5">CBS 990.96</strain>
    </source>
</reference>
<evidence type="ECO:0000313" key="6">
    <source>
        <dbReference type="Proteomes" id="UP001301958"/>
    </source>
</evidence>
<dbReference type="InterPro" id="IPR017937">
    <property type="entry name" value="Thioredoxin_CS"/>
</dbReference>
<evidence type="ECO:0000259" key="4">
    <source>
        <dbReference type="PROSITE" id="PS51352"/>
    </source>
</evidence>
<feature type="compositionally biased region" description="Basic and acidic residues" evidence="3">
    <location>
        <begin position="137"/>
        <end position="154"/>
    </location>
</feature>
<feature type="domain" description="Thioredoxin" evidence="4">
    <location>
        <begin position="1"/>
        <end position="140"/>
    </location>
</feature>
<dbReference type="EMBL" id="MU865391">
    <property type="protein sequence ID" value="KAK4224491.1"/>
    <property type="molecule type" value="Genomic_DNA"/>
</dbReference>
<dbReference type="InterPro" id="IPR013766">
    <property type="entry name" value="Thioredoxin_domain"/>
</dbReference>
<protein>
    <submittedName>
        <fullName evidence="5">Thioredoxin-like protein</fullName>
    </submittedName>
</protein>
<evidence type="ECO:0000256" key="1">
    <source>
        <dbReference type="ARBA" id="ARBA00008987"/>
    </source>
</evidence>
<dbReference type="CDD" id="cd02947">
    <property type="entry name" value="TRX_family"/>
    <property type="match status" value="1"/>
</dbReference>
<proteinExistence type="inferred from homology"/>